<gene>
    <name evidence="6" type="ORF">CBYS24578_00009607</name>
</gene>
<keyword evidence="2 4" id="KW-0863">Zinc-finger</keyword>
<proteinExistence type="predicted"/>
<evidence type="ECO:0000256" key="1">
    <source>
        <dbReference type="ARBA" id="ARBA00022723"/>
    </source>
</evidence>
<evidence type="ECO:0000259" key="5">
    <source>
        <dbReference type="PROSITE" id="PS50865"/>
    </source>
</evidence>
<evidence type="ECO:0000256" key="3">
    <source>
        <dbReference type="ARBA" id="ARBA00022833"/>
    </source>
</evidence>
<dbReference type="GO" id="GO:0008270">
    <property type="term" value="F:zinc ion binding"/>
    <property type="evidence" value="ECO:0007669"/>
    <property type="project" value="UniProtKB-KW"/>
</dbReference>
<dbReference type="InterPro" id="IPR002893">
    <property type="entry name" value="Znf_MYND"/>
</dbReference>
<dbReference type="PROSITE" id="PS50865">
    <property type="entry name" value="ZF_MYND_2"/>
    <property type="match status" value="1"/>
</dbReference>
<dbReference type="EMBL" id="CABFNO020001328">
    <property type="protein sequence ID" value="CAG9982039.1"/>
    <property type="molecule type" value="Genomic_DNA"/>
</dbReference>
<keyword evidence="3" id="KW-0862">Zinc</keyword>
<organism evidence="6 7">
    <name type="scientific">Clonostachys byssicola</name>
    <dbReference type="NCBI Taxonomy" id="160290"/>
    <lineage>
        <taxon>Eukaryota</taxon>
        <taxon>Fungi</taxon>
        <taxon>Dikarya</taxon>
        <taxon>Ascomycota</taxon>
        <taxon>Pezizomycotina</taxon>
        <taxon>Sordariomycetes</taxon>
        <taxon>Hypocreomycetidae</taxon>
        <taxon>Hypocreales</taxon>
        <taxon>Bionectriaceae</taxon>
        <taxon>Clonostachys</taxon>
    </lineage>
</organism>
<evidence type="ECO:0000313" key="7">
    <source>
        <dbReference type="Proteomes" id="UP000754883"/>
    </source>
</evidence>
<reference evidence="6" key="1">
    <citation type="submission" date="2021-10" db="EMBL/GenBank/DDBJ databases">
        <authorList>
            <person name="Piombo E."/>
        </authorList>
    </citation>
    <scope>NUCLEOTIDE SEQUENCE</scope>
</reference>
<dbReference type="AlphaFoldDB" id="A0A9N9Y1W5"/>
<name>A0A9N9Y1W5_9HYPO</name>
<keyword evidence="7" id="KW-1185">Reference proteome</keyword>
<dbReference type="Proteomes" id="UP000754883">
    <property type="component" value="Unassembled WGS sequence"/>
</dbReference>
<keyword evidence="1" id="KW-0479">Metal-binding</keyword>
<sequence length="432" mass="48865">MATGSSIPSPEARFAWLHQNSLRLYPIHRPSPTITSINGPSSLPYDTMPYHGKCAGCGKHGRKLACSSCRVTGVGHLRVYYCSSECQKADWLSHREVCRSRQQVARAVSILIGLWAALQTSTYAERCDFSHEDNGLIAAEHWKNDQDRRCYTGASFFRRFPDDVIPKNMSARAEKAVLFDKNTDEVTSIGMPWVRRFLQPFCTKIEEIEINIKNPALMIGSLKFARHNVLRVTTKTGEVLAIDISSARYVFRRYRIDTILLECAIGNAAKSAAVADQLLLFAPGNPDAFLYKTRERLVNHEAEGMDRSMASIPGGISPLMSSPQRQFKDFQHQIIRNAKRFLDDSLAQLHRTGVGRMYFVDLNGTKDLLTAITPGTKYAELFKNVWFTEAEVAAFKDDQSLKKMWMCRMSRLHDSDKEHEWMGGILISDCLK</sequence>
<accession>A0A9N9Y1W5</accession>
<feature type="domain" description="MYND-type" evidence="5">
    <location>
        <begin position="54"/>
        <end position="98"/>
    </location>
</feature>
<dbReference type="Gene3D" id="6.10.140.2220">
    <property type="match status" value="1"/>
</dbReference>
<dbReference type="OrthoDB" id="432970at2759"/>
<evidence type="ECO:0000313" key="6">
    <source>
        <dbReference type="EMBL" id="CAG9982039.1"/>
    </source>
</evidence>
<comment type="caution">
    <text evidence="6">The sequence shown here is derived from an EMBL/GenBank/DDBJ whole genome shotgun (WGS) entry which is preliminary data.</text>
</comment>
<dbReference type="Pfam" id="PF01753">
    <property type="entry name" value="zf-MYND"/>
    <property type="match status" value="1"/>
</dbReference>
<evidence type="ECO:0000256" key="2">
    <source>
        <dbReference type="ARBA" id="ARBA00022771"/>
    </source>
</evidence>
<dbReference type="SUPFAM" id="SSF144232">
    <property type="entry name" value="HIT/MYND zinc finger-like"/>
    <property type="match status" value="1"/>
</dbReference>
<protein>
    <recommendedName>
        <fullName evidence="5">MYND-type domain-containing protein</fullName>
    </recommendedName>
</protein>
<evidence type="ECO:0000256" key="4">
    <source>
        <dbReference type="PROSITE-ProRule" id="PRU00134"/>
    </source>
</evidence>